<evidence type="ECO:0000256" key="1">
    <source>
        <dbReference type="ARBA" id="ARBA00004141"/>
    </source>
</evidence>
<keyword evidence="11" id="KW-1185">Reference proteome</keyword>
<protein>
    <recommendedName>
        <fullName evidence="9">Sodium/calcium exchanger membrane region domain-containing protein</fullName>
    </recommendedName>
</protein>
<reference evidence="11" key="1">
    <citation type="submission" date="2022-10" db="EMBL/GenBank/DDBJ databases">
        <title>Genome assembly of Pristionchus species.</title>
        <authorList>
            <person name="Yoshida K."/>
            <person name="Sommer R.J."/>
        </authorList>
    </citation>
    <scope>NUCLEOTIDE SEQUENCE [LARGE SCALE GENOMIC DNA]</scope>
    <source>
        <strain evidence="11">RS5460</strain>
    </source>
</reference>
<feature type="transmembrane region" description="Helical" evidence="8">
    <location>
        <begin position="174"/>
        <end position="193"/>
    </location>
</feature>
<feature type="transmembrane region" description="Helical" evidence="8">
    <location>
        <begin position="199"/>
        <end position="222"/>
    </location>
</feature>
<feature type="transmembrane region" description="Helical" evidence="8">
    <location>
        <begin position="518"/>
        <end position="541"/>
    </location>
</feature>
<evidence type="ECO:0000256" key="3">
    <source>
        <dbReference type="ARBA" id="ARBA00022449"/>
    </source>
</evidence>
<keyword evidence="5 8" id="KW-0812">Transmembrane</keyword>
<keyword evidence="7 8" id="KW-0472">Membrane</keyword>
<evidence type="ECO:0000256" key="5">
    <source>
        <dbReference type="ARBA" id="ARBA00022692"/>
    </source>
</evidence>
<name>A0AAN5DEE7_9BILA</name>
<dbReference type="InterPro" id="IPR051359">
    <property type="entry name" value="CaCA_antiporter"/>
</dbReference>
<feature type="transmembrane region" description="Helical" evidence="8">
    <location>
        <begin position="66"/>
        <end position="87"/>
    </location>
</feature>
<gene>
    <name evidence="10" type="ORF">PMAYCL1PPCAC_32193</name>
</gene>
<accession>A0AAN5DEE7</accession>
<comment type="subcellular location">
    <subcellularLocation>
        <location evidence="1">Membrane</location>
        <topology evidence="1">Multi-pass membrane protein</topology>
    </subcellularLocation>
</comment>
<sequence>MRSSFISNFAANGTIEDEVELYCKPEKAWNFTETCDYIKITDACGAGGYLEWTTFVLCCEDPVAKWFIVVGGVLFLVLMILMLSTSADEFFSPNVSTIVAHLKISENVAGVTFLAFGNGVTDVFTSVASVLSSPRPQADLALGELIGGTIFITLSVTAAIVITRPFKAAFWSTLRDLVFLFITASLILSYFLFFDEIELWQPLVFLGIYVIYVLIVLTTEFIKKKKKLESRAMSKRSSIVPNATLSALADNTASIMKSTMPDDTESVPEKQNTRRPSTMKRVSIAVSTMLGTGYDNEIFVEDPENDTDDFIVMHNKVYHGEHLRSRAATIRESVTTANGMIPTLISYFKPDLPNEDPSMFERIKTYILFPIVTLFKLTIPKAEAAWSKPLAIIQAIICPQCVLFNTQLIDFVPFSGGPGLWAYVPIISIILIAFIVFATDKDKESRFYEMTYALTGFGMSIIWIYFILAEVVDVVSMLGVVSGIDQAVLGITVLAWANSVGDLVADISVARQGFPRMAMAASIGGPLFNLLIGFGVPFTIAKIRGDTVPITMSGVNVVMITFLFISIIFSTLNLLIFRANLKRIYGILLAVIYVVFIVFVILSETGILVWL</sequence>
<keyword evidence="3" id="KW-0050">Antiport</keyword>
<feature type="domain" description="Sodium/calcium exchanger membrane region" evidence="9">
    <location>
        <begin position="453"/>
        <end position="601"/>
    </location>
</feature>
<evidence type="ECO:0000256" key="4">
    <source>
        <dbReference type="ARBA" id="ARBA00022568"/>
    </source>
</evidence>
<comment type="caution">
    <text evidence="10">The sequence shown here is derived from an EMBL/GenBank/DDBJ whole genome shotgun (WGS) entry which is preliminary data.</text>
</comment>
<evidence type="ECO:0000256" key="6">
    <source>
        <dbReference type="ARBA" id="ARBA00022989"/>
    </source>
</evidence>
<proteinExistence type="predicted"/>
<dbReference type="GO" id="GO:0005432">
    <property type="term" value="F:calcium:sodium antiporter activity"/>
    <property type="evidence" value="ECO:0007669"/>
    <property type="project" value="TreeGrafter"/>
</dbReference>
<dbReference type="Gene3D" id="1.20.1420.30">
    <property type="entry name" value="NCX, central ion-binding region"/>
    <property type="match status" value="2"/>
</dbReference>
<dbReference type="InterPro" id="IPR004837">
    <property type="entry name" value="NaCa_Exmemb"/>
</dbReference>
<dbReference type="EMBL" id="BTRK01000006">
    <property type="protein sequence ID" value="GMR61998.1"/>
    <property type="molecule type" value="Genomic_DNA"/>
</dbReference>
<feature type="domain" description="Sodium/calcium exchanger membrane region" evidence="9">
    <location>
        <begin position="73"/>
        <end position="217"/>
    </location>
</feature>
<keyword evidence="4" id="KW-0406">Ion transport</keyword>
<dbReference type="Pfam" id="PF01699">
    <property type="entry name" value="Na_Ca_ex"/>
    <property type="match status" value="2"/>
</dbReference>
<dbReference type="PANTHER" id="PTHR12266:SF0">
    <property type="entry name" value="MITOCHONDRIAL SODIUM_CALCIUM EXCHANGER PROTEIN"/>
    <property type="match status" value="1"/>
</dbReference>
<keyword evidence="4" id="KW-0109">Calcium transport</keyword>
<keyword evidence="4" id="KW-0106">Calcium</keyword>
<feature type="transmembrane region" description="Helical" evidence="8">
    <location>
        <begin position="553"/>
        <end position="577"/>
    </location>
</feature>
<feature type="transmembrane region" description="Helical" evidence="8">
    <location>
        <begin position="140"/>
        <end position="162"/>
    </location>
</feature>
<dbReference type="Proteomes" id="UP001328107">
    <property type="component" value="Unassembled WGS sequence"/>
</dbReference>
<evidence type="ECO:0000256" key="8">
    <source>
        <dbReference type="SAM" id="Phobius"/>
    </source>
</evidence>
<keyword evidence="6 8" id="KW-1133">Transmembrane helix</keyword>
<evidence type="ECO:0000313" key="10">
    <source>
        <dbReference type="EMBL" id="GMR61998.1"/>
    </source>
</evidence>
<dbReference type="GO" id="GO:0006874">
    <property type="term" value="P:intracellular calcium ion homeostasis"/>
    <property type="evidence" value="ECO:0007669"/>
    <property type="project" value="TreeGrafter"/>
</dbReference>
<evidence type="ECO:0000259" key="9">
    <source>
        <dbReference type="Pfam" id="PF01699"/>
    </source>
</evidence>
<dbReference type="GO" id="GO:0016020">
    <property type="term" value="C:membrane"/>
    <property type="evidence" value="ECO:0007669"/>
    <property type="project" value="UniProtKB-SubCell"/>
</dbReference>
<feature type="transmembrane region" description="Helical" evidence="8">
    <location>
        <begin position="420"/>
        <end position="438"/>
    </location>
</feature>
<evidence type="ECO:0000256" key="7">
    <source>
        <dbReference type="ARBA" id="ARBA00023136"/>
    </source>
</evidence>
<dbReference type="InterPro" id="IPR044880">
    <property type="entry name" value="NCX_ion-bd_dom_sf"/>
</dbReference>
<dbReference type="AlphaFoldDB" id="A0AAN5DEE7"/>
<keyword evidence="2" id="KW-0813">Transport</keyword>
<evidence type="ECO:0000313" key="11">
    <source>
        <dbReference type="Proteomes" id="UP001328107"/>
    </source>
</evidence>
<dbReference type="PANTHER" id="PTHR12266">
    <property type="entry name" value="NA+/CA2+ K+ INDEPENDENT EXCHANGER"/>
    <property type="match status" value="1"/>
</dbReference>
<evidence type="ECO:0000256" key="2">
    <source>
        <dbReference type="ARBA" id="ARBA00022448"/>
    </source>
</evidence>
<feature type="transmembrane region" description="Helical" evidence="8">
    <location>
        <begin position="584"/>
        <end position="610"/>
    </location>
</feature>
<feature type="transmembrane region" description="Helical" evidence="8">
    <location>
        <begin position="450"/>
        <end position="468"/>
    </location>
</feature>
<organism evidence="10 11">
    <name type="scientific">Pristionchus mayeri</name>
    <dbReference type="NCBI Taxonomy" id="1317129"/>
    <lineage>
        <taxon>Eukaryota</taxon>
        <taxon>Metazoa</taxon>
        <taxon>Ecdysozoa</taxon>
        <taxon>Nematoda</taxon>
        <taxon>Chromadorea</taxon>
        <taxon>Rhabditida</taxon>
        <taxon>Rhabditina</taxon>
        <taxon>Diplogasteromorpha</taxon>
        <taxon>Diplogasteroidea</taxon>
        <taxon>Neodiplogasteridae</taxon>
        <taxon>Pristionchus</taxon>
    </lineage>
</organism>